<evidence type="ECO:0000313" key="3">
    <source>
        <dbReference type="EMBL" id="MCP2270272.1"/>
    </source>
</evidence>
<dbReference type="Pfam" id="PF06032">
    <property type="entry name" value="S-Me-THD_N"/>
    <property type="match status" value="1"/>
</dbReference>
<dbReference type="InterPro" id="IPR027479">
    <property type="entry name" value="S-Me-THD_N_sf"/>
</dbReference>
<dbReference type="Gene3D" id="3.40.1610.10">
    <property type="entry name" value="CV3147-like domain"/>
    <property type="match status" value="1"/>
</dbReference>
<evidence type="ECO:0008006" key="5">
    <source>
        <dbReference type="Google" id="ProtNLM"/>
    </source>
</evidence>
<reference evidence="3 4" key="1">
    <citation type="submission" date="2022-06" db="EMBL/GenBank/DDBJ databases">
        <title>Genomic Encyclopedia of Archaeal and Bacterial Type Strains, Phase II (KMG-II): from individual species to whole genera.</title>
        <authorList>
            <person name="Goeker M."/>
        </authorList>
    </citation>
    <scope>NUCLEOTIDE SEQUENCE [LARGE SCALE GENOMIC DNA]</scope>
    <source>
        <strain evidence="3 4">DSM 44255</strain>
    </source>
</reference>
<dbReference type="InterPro" id="IPR048350">
    <property type="entry name" value="S-Me-THD-like_C"/>
</dbReference>
<gene>
    <name evidence="3" type="ORF">LV75_002773</name>
</gene>
<sequence length="345" mass="36098">MWTIDRETLPALELGAALLGSGGGGQTTLFRMLAERALQQHGPVTVLSPGEAPDDVTVIHIGLVGAITAFAEKPMGGGEFTHAFASLVSDQGGPHLVAGYEGAGANAFAGILVAAETGTPLLDVSGMGRALPRLDQTTYTAAGLSMSPFSLIDTSGTLVRIDTGPPSEAERLLRANTALLGGWASFAGYRLPIAQVRQHGVAGTLRAATDLGTALLEVNSSAKPPVDGARHLASGRVIEVEWRHGSSFGAGSLTLRTADDQRALRVEMQSEFLVVIDDGIPVATTPDIICLLDQRSLRPIQAERASVGSEVHVLALAAPARWLEEDALPLVNPRAFGYSLDYVRL</sequence>
<name>A0ABT1ICB5_9PSEU</name>
<dbReference type="EMBL" id="JAMTCO010000006">
    <property type="protein sequence ID" value="MCP2270272.1"/>
    <property type="molecule type" value="Genomic_DNA"/>
</dbReference>
<comment type="caution">
    <text evidence="3">The sequence shown here is derived from an EMBL/GenBank/DDBJ whole genome shotgun (WGS) entry which is preliminary data.</text>
</comment>
<organism evidence="3 4">
    <name type="scientific">Actinokineospora diospyrosa</name>
    <dbReference type="NCBI Taxonomy" id="103728"/>
    <lineage>
        <taxon>Bacteria</taxon>
        <taxon>Bacillati</taxon>
        <taxon>Actinomycetota</taxon>
        <taxon>Actinomycetes</taxon>
        <taxon>Pseudonocardiales</taxon>
        <taxon>Pseudonocardiaceae</taxon>
        <taxon>Actinokineospora</taxon>
    </lineage>
</organism>
<keyword evidence="4" id="KW-1185">Reference proteome</keyword>
<dbReference type="Proteomes" id="UP001205185">
    <property type="component" value="Unassembled WGS sequence"/>
</dbReference>
<proteinExistence type="predicted"/>
<dbReference type="Gene3D" id="2.40.390.10">
    <property type="entry name" value="CV3147-like"/>
    <property type="match status" value="1"/>
</dbReference>
<accession>A0ABT1ICB5</accession>
<dbReference type="InterPro" id="IPR024071">
    <property type="entry name" value="S-Me-THD_C_sf"/>
</dbReference>
<evidence type="ECO:0000313" key="4">
    <source>
        <dbReference type="Proteomes" id="UP001205185"/>
    </source>
</evidence>
<dbReference type="Pfam" id="PF20906">
    <property type="entry name" value="S-Me-THD_C"/>
    <property type="match status" value="1"/>
</dbReference>
<evidence type="ECO:0000259" key="1">
    <source>
        <dbReference type="Pfam" id="PF06032"/>
    </source>
</evidence>
<feature type="domain" description="S-Me-THD N-terminal" evidence="1">
    <location>
        <begin position="8"/>
        <end position="162"/>
    </location>
</feature>
<dbReference type="InterPro" id="IPR010318">
    <property type="entry name" value="S-Me-THD_N"/>
</dbReference>
<evidence type="ECO:0000259" key="2">
    <source>
        <dbReference type="Pfam" id="PF20906"/>
    </source>
</evidence>
<feature type="domain" description="S-Me-THD-like C-terminal" evidence="2">
    <location>
        <begin position="168"/>
        <end position="344"/>
    </location>
</feature>
<protein>
    <recommendedName>
        <fullName evidence="5">DUF917 family protein</fullName>
    </recommendedName>
</protein>
<dbReference type="SUPFAM" id="SSF160991">
    <property type="entry name" value="CV3147-like"/>
    <property type="match status" value="1"/>
</dbReference>
<dbReference type="RefSeq" id="WP_253887251.1">
    <property type="nucleotide sequence ID" value="NZ_BAAAVB010000013.1"/>
</dbReference>